<evidence type="ECO:0000313" key="9">
    <source>
        <dbReference type="EMBL" id="KIH77461.1"/>
    </source>
</evidence>
<name>A0A0C2HK60_9BACT</name>
<dbReference type="NCBIfam" id="TIGR00861">
    <property type="entry name" value="MIP"/>
    <property type="match status" value="1"/>
</dbReference>
<evidence type="ECO:0000256" key="6">
    <source>
        <dbReference type="ARBA" id="ARBA00023136"/>
    </source>
</evidence>
<dbReference type="AlphaFoldDB" id="A0A0C2HK60"/>
<evidence type="ECO:0000256" key="1">
    <source>
        <dbReference type="ARBA" id="ARBA00004141"/>
    </source>
</evidence>
<evidence type="ECO:0000256" key="3">
    <source>
        <dbReference type="ARBA" id="ARBA00022448"/>
    </source>
</evidence>
<feature type="transmembrane region" description="Helical" evidence="8">
    <location>
        <begin position="6"/>
        <end position="30"/>
    </location>
</feature>
<dbReference type="InterPro" id="IPR000425">
    <property type="entry name" value="MIP"/>
</dbReference>
<feature type="transmembrane region" description="Helical" evidence="8">
    <location>
        <begin position="168"/>
        <end position="189"/>
    </location>
</feature>
<dbReference type="InterPro" id="IPR023271">
    <property type="entry name" value="Aquaporin-like"/>
</dbReference>
<evidence type="ECO:0000256" key="8">
    <source>
        <dbReference type="SAM" id="Phobius"/>
    </source>
</evidence>
<protein>
    <submittedName>
        <fullName evidence="9">Glycerol transporter</fullName>
    </submittedName>
</protein>
<keyword evidence="3 7" id="KW-0813">Transport</keyword>
<comment type="caution">
    <text evidence="9">The sequence shown here is derived from an EMBL/GenBank/DDBJ whole genome shotgun (WGS) entry which is preliminary data.</text>
</comment>
<gene>
    <name evidence="9" type="ORF">GFER_01660</name>
</gene>
<keyword evidence="5 8" id="KW-1133">Transmembrane helix</keyword>
<comment type="similarity">
    <text evidence="2 7">Belongs to the MIP/aquaporin (TC 1.A.8) family.</text>
</comment>
<dbReference type="PANTHER" id="PTHR43829">
    <property type="entry name" value="AQUAPORIN OR AQUAGLYCEROPORIN RELATED"/>
    <property type="match status" value="1"/>
</dbReference>
<evidence type="ECO:0000313" key="10">
    <source>
        <dbReference type="Proteomes" id="UP000035068"/>
    </source>
</evidence>
<evidence type="ECO:0000256" key="7">
    <source>
        <dbReference type="RuleBase" id="RU000477"/>
    </source>
</evidence>
<dbReference type="PANTHER" id="PTHR43829:SF9">
    <property type="entry name" value="AQUAPORIN-9"/>
    <property type="match status" value="1"/>
</dbReference>
<keyword evidence="10" id="KW-1185">Reference proteome</keyword>
<dbReference type="SUPFAM" id="SSF81338">
    <property type="entry name" value="Aquaporin-like"/>
    <property type="match status" value="1"/>
</dbReference>
<dbReference type="Proteomes" id="UP000035068">
    <property type="component" value="Unassembled WGS sequence"/>
</dbReference>
<dbReference type="EMBL" id="JWJD01000001">
    <property type="protein sequence ID" value="KIH77461.1"/>
    <property type="molecule type" value="Genomic_DNA"/>
</dbReference>
<evidence type="ECO:0000256" key="5">
    <source>
        <dbReference type="ARBA" id="ARBA00022989"/>
    </source>
</evidence>
<keyword evidence="4 7" id="KW-0812">Transmembrane</keyword>
<dbReference type="PRINTS" id="PR00783">
    <property type="entry name" value="MINTRINSICP"/>
</dbReference>
<sequence>MPLGNIFVGEFLGTMILILLGNGVVANVVLEKSKGQNSGWIVISAGWGFGVAIAVYVAGWMSGAHINPAVTVGLLVIGKVTAGDVPIYVAGQFAGAFAGSVLVWLAYLAHWGKTESPELKLAVFCTAPAIRSYSRNLITEIIGSALLLIGVLGIFSAHNEISSGFGPYAVGILVFSIGLSLGGPTGYAINPARDLGPRIAHALLPIAGKGGSDWAYSWVPVVGPIIGGILGAFIYQIVVSRLIVG</sequence>
<dbReference type="GO" id="GO:0015254">
    <property type="term" value="F:glycerol channel activity"/>
    <property type="evidence" value="ECO:0007669"/>
    <property type="project" value="TreeGrafter"/>
</dbReference>
<dbReference type="RefSeq" id="WP_040095484.1">
    <property type="nucleotide sequence ID" value="NZ_JWJD01000001.1"/>
</dbReference>
<dbReference type="GO" id="GO:0005886">
    <property type="term" value="C:plasma membrane"/>
    <property type="evidence" value="ECO:0007669"/>
    <property type="project" value="TreeGrafter"/>
</dbReference>
<feature type="transmembrane region" description="Helical" evidence="8">
    <location>
        <begin position="221"/>
        <end position="244"/>
    </location>
</feature>
<feature type="transmembrane region" description="Helical" evidence="8">
    <location>
        <begin position="39"/>
        <end position="58"/>
    </location>
</feature>
<accession>A0A0C2HK60</accession>
<feature type="transmembrane region" description="Helical" evidence="8">
    <location>
        <begin position="137"/>
        <end position="156"/>
    </location>
</feature>
<evidence type="ECO:0000256" key="2">
    <source>
        <dbReference type="ARBA" id="ARBA00006175"/>
    </source>
</evidence>
<proteinExistence type="inferred from homology"/>
<keyword evidence="6 8" id="KW-0472">Membrane</keyword>
<organism evidence="9 10">
    <name type="scientific">Geoalkalibacter ferrihydriticus DSM 17813</name>
    <dbReference type="NCBI Taxonomy" id="1121915"/>
    <lineage>
        <taxon>Bacteria</taxon>
        <taxon>Pseudomonadati</taxon>
        <taxon>Thermodesulfobacteriota</taxon>
        <taxon>Desulfuromonadia</taxon>
        <taxon>Desulfuromonadales</taxon>
        <taxon>Geoalkalibacteraceae</taxon>
        <taxon>Geoalkalibacter</taxon>
    </lineage>
</organism>
<dbReference type="InterPro" id="IPR050363">
    <property type="entry name" value="MIP/Aquaporin"/>
</dbReference>
<dbReference type="Gene3D" id="1.20.1080.10">
    <property type="entry name" value="Glycerol uptake facilitator protein"/>
    <property type="match status" value="1"/>
</dbReference>
<dbReference type="PROSITE" id="PS00221">
    <property type="entry name" value="MIP"/>
    <property type="match status" value="1"/>
</dbReference>
<dbReference type="Pfam" id="PF00230">
    <property type="entry name" value="MIP"/>
    <property type="match status" value="1"/>
</dbReference>
<comment type="subcellular location">
    <subcellularLocation>
        <location evidence="1">Membrane</location>
        <topology evidence="1">Multi-pass membrane protein</topology>
    </subcellularLocation>
</comment>
<feature type="transmembrane region" description="Helical" evidence="8">
    <location>
        <begin position="89"/>
        <end position="109"/>
    </location>
</feature>
<reference evidence="9 10" key="1">
    <citation type="submission" date="2014-12" db="EMBL/GenBank/DDBJ databases">
        <title>Genomes of Geoalkalibacter ferrihydriticus and Geoalkalibacter subterraneus, two haloalkaliphilic metal-reducing members of the Geobacteraceae.</title>
        <authorList>
            <person name="Badalamenti J.P."/>
            <person name="Torres C.I."/>
            <person name="Krajmalnik-Brown R."/>
            <person name="Bond D.R."/>
        </authorList>
    </citation>
    <scope>NUCLEOTIDE SEQUENCE [LARGE SCALE GENOMIC DNA]</scope>
    <source>
        <strain evidence="9 10">DSM 17813</strain>
    </source>
</reference>
<dbReference type="InterPro" id="IPR022357">
    <property type="entry name" value="MIP_CS"/>
</dbReference>
<evidence type="ECO:0000256" key="4">
    <source>
        <dbReference type="ARBA" id="ARBA00022692"/>
    </source>
</evidence>